<protein>
    <submittedName>
        <fullName evidence="1">Uncharacterized protein</fullName>
    </submittedName>
</protein>
<dbReference type="AlphaFoldDB" id="W7X5H1"/>
<gene>
    <name evidence="1" type="ORF">TTHERM_000049415</name>
</gene>
<sequence>MPSQVRGSVIVSNGNYLFSICKPSFKLVFSHSSTADMLYLTLFINATDATKLTLSISQSRKVNILIVQQKKCLHIQFTKSSFKSPKTLNRLERGFFPLQIAFCRLSFLNQNIVI</sequence>
<keyword evidence="2" id="KW-1185">Reference proteome</keyword>
<dbReference type="Proteomes" id="UP000009168">
    <property type="component" value="Unassembled WGS sequence"/>
</dbReference>
<accession>W7X5H1</accession>
<dbReference type="RefSeq" id="XP_012652842.1">
    <property type="nucleotide sequence ID" value="XM_012797388.1"/>
</dbReference>
<reference evidence="2" key="1">
    <citation type="journal article" date="2006" name="PLoS Biol.">
        <title>Macronuclear genome sequence of the ciliate Tetrahymena thermophila, a model eukaryote.</title>
        <authorList>
            <person name="Eisen J.A."/>
            <person name="Coyne R.S."/>
            <person name="Wu M."/>
            <person name="Wu D."/>
            <person name="Thiagarajan M."/>
            <person name="Wortman J.R."/>
            <person name="Badger J.H."/>
            <person name="Ren Q."/>
            <person name="Amedeo P."/>
            <person name="Jones K.M."/>
            <person name="Tallon L.J."/>
            <person name="Delcher A.L."/>
            <person name="Salzberg S.L."/>
            <person name="Silva J.C."/>
            <person name="Haas B.J."/>
            <person name="Majoros W.H."/>
            <person name="Farzad M."/>
            <person name="Carlton J.M."/>
            <person name="Smith R.K. Jr."/>
            <person name="Garg J."/>
            <person name="Pearlman R.E."/>
            <person name="Karrer K.M."/>
            <person name="Sun L."/>
            <person name="Manning G."/>
            <person name="Elde N.C."/>
            <person name="Turkewitz A.P."/>
            <person name="Asai D.J."/>
            <person name="Wilkes D.E."/>
            <person name="Wang Y."/>
            <person name="Cai H."/>
            <person name="Collins K."/>
            <person name="Stewart B.A."/>
            <person name="Lee S.R."/>
            <person name="Wilamowska K."/>
            <person name="Weinberg Z."/>
            <person name="Ruzzo W.L."/>
            <person name="Wloga D."/>
            <person name="Gaertig J."/>
            <person name="Frankel J."/>
            <person name="Tsao C.-C."/>
            <person name="Gorovsky M.A."/>
            <person name="Keeling P.J."/>
            <person name="Waller R.F."/>
            <person name="Patron N.J."/>
            <person name="Cherry J.M."/>
            <person name="Stover N.A."/>
            <person name="Krieger C.J."/>
            <person name="del Toro C."/>
            <person name="Ryder H.F."/>
            <person name="Williamson S.C."/>
            <person name="Barbeau R.A."/>
            <person name="Hamilton E.P."/>
            <person name="Orias E."/>
        </authorList>
    </citation>
    <scope>NUCLEOTIDE SEQUENCE [LARGE SCALE GENOMIC DNA]</scope>
    <source>
        <strain evidence="2">SB210</strain>
    </source>
</reference>
<dbReference type="KEGG" id="tet:TTHERM_000049415"/>
<organism evidence="1 2">
    <name type="scientific">Tetrahymena thermophila (strain SB210)</name>
    <dbReference type="NCBI Taxonomy" id="312017"/>
    <lineage>
        <taxon>Eukaryota</taxon>
        <taxon>Sar</taxon>
        <taxon>Alveolata</taxon>
        <taxon>Ciliophora</taxon>
        <taxon>Intramacronucleata</taxon>
        <taxon>Oligohymenophorea</taxon>
        <taxon>Hymenostomatida</taxon>
        <taxon>Tetrahymenina</taxon>
        <taxon>Tetrahymenidae</taxon>
        <taxon>Tetrahymena</taxon>
    </lineage>
</organism>
<name>W7X5H1_TETTS</name>
<proteinExistence type="predicted"/>
<evidence type="ECO:0000313" key="1">
    <source>
        <dbReference type="EMBL" id="EWS74620.1"/>
    </source>
</evidence>
<dbReference type="GeneID" id="24436992"/>
<dbReference type="InParanoid" id="W7X5H1"/>
<evidence type="ECO:0000313" key="2">
    <source>
        <dbReference type="Proteomes" id="UP000009168"/>
    </source>
</evidence>
<dbReference type="EMBL" id="GG662712">
    <property type="protein sequence ID" value="EWS74620.1"/>
    <property type="molecule type" value="Genomic_DNA"/>
</dbReference>